<dbReference type="InterPro" id="IPR034397">
    <property type="entry name" value="Prp24_RRM1"/>
</dbReference>
<evidence type="ECO:0000256" key="1">
    <source>
        <dbReference type="ARBA" id="ARBA00022884"/>
    </source>
</evidence>
<feature type="region of interest" description="Disordered" evidence="3">
    <location>
        <begin position="500"/>
        <end position="541"/>
    </location>
</feature>
<dbReference type="PROSITE" id="PS50102">
    <property type="entry name" value="RRM"/>
    <property type="match status" value="4"/>
</dbReference>
<dbReference type="CDD" id="cd12296">
    <property type="entry name" value="RRM1_Prp24"/>
    <property type="match status" value="1"/>
</dbReference>
<dbReference type="AlphaFoldDB" id="C9SQ18"/>
<dbReference type="EMBL" id="DS985222">
    <property type="protein sequence ID" value="EEY20943.1"/>
    <property type="molecule type" value="Genomic_DNA"/>
</dbReference>
<evidence type="ECO:0000256" key="2">
    <source>
        <dbReference type="PROSITE-ProRule" id="PRU00176"/>
    </source>
</evidence>
<dbReference type="PANTHER" id="PTHR15481:SF5">
    <property type="entry name" value="SQUAMOUS CELL CARCINOMA ANTIGEN RECOGNIZED BY T-CELLS 3"/>
    <property type="match status" value="1"/>
</dbReference>
<dbReference type="InterPro" id="IPR031766">
    <property type="entry name" value="RRM_occluded"/>
</dbReference>
<dbReference type="STRING" id="526221.C9SQ18"/>
<dbReference type="SUPFAM" id="SSF48452">
    <property type="entry name" value="TPR-like"/>
    <property type="match status" value="1"/>
</dbReference>
<dbReference type="SMART" id="SM00360">
    <property type="entry name" value="RRM"/>
    <property type="match status" value="4"/>
</dbReference>
<dbReference type="RefSeq" id="XP_003002482.1">
    <property type="nucleotide sequence ID" value="XM_003002436.1"/>
</dbReference>
<proteinExistence type="predicted"/>
<dbReference type="GO" id="GO:0005654">
    <property type="term" value="C:nucleoplasm"/>
    <property type="evidence" value="ECO:0007669"/>
    <property type="project" value="TreeGrafter"/>
</dbReference>
<keyword evidence="6" id="KW-1185">Reference proteome</keyword>
<dbReference type="InterPro" id="IPR011990">
    <property type="entry name" value="TPR-like_helical_dom_sf"/>
</dbReference>
<dbReference type="eggNOG" id="KOG0128">
    <property type="taxonomic scope" value="Eukaryota"/>
</dbReference>
<feature type="domain" description="RRM" evidence="4">
    <location>
        <begin position="540"/>
        <end position="615"/>
    </location>
</feature>
<accession>C9SQ18</accession>
<protein>
    <recommendedName>
        <fullName evidence="4">RRM domain-containing protein</fullName>
    </recommendedName>
</protein>
<dbReference type="KEGG" id="val:VDBG_07053"/>
<dbReference type="InterPro" id="IPR012677">
    <property type="entry name" value="Nucleotide-bd_a/b_plait_sf"/>
</dbReference>
<feature type="domain" description="RRM" evidence="4">
    <location>
        <begin position="833"/>
        <end position="905"/>
    </location>
</feature>
<name>C9SQ18_VERA1</name>
<evidence type="ECO:0000259" key="4">
    <source>
        <dbReference type="PROSITE" id="PS50102"/>
    </source>
</evidence>
<feature type="domain" description="RRM" evidence="4">
    <location>
        <begin position="616"/>
        <end position="693"/>
    </location>
</feature>
<evidence type="ECO:0000313" key="6">
    <source>
        <dbReference type="Proteomes" id="UP000008698"/>
    </source>
</evidence>
<organism evidence="6">
    <name type="scientific">Verticillium alfalfae (strain VaMs.102 / ATCC MYA-4576 / FGSC 10136)</name>
    <name type="common">Verticillium wilt of alfalfa</name>
    <name type="synonym">Verticillium albo-atrum</name>
    <dbReference type="NCBI Taxonomy" id="526221"/>
    <lineage>
        <taxon>Eukaryota</taxon>
        <taxon>Fungi</taxon>
        <taxon>Dikarya</taxon>
        <taxon>Ascomycota</taxon>
        <taxon>Pezizomycotina</taxon>
        <taxon>Sordariomycetes</taxon>
        <taxon>Hypocreomycetidae</taxon>
        <taxon>Glomerellales</taxon>
        <taxon>Plectosphaerellaceae</taxon>
        <taxon>Verticillium</taxon>
    </lineage>
</organism>
<dbReference type="GO" id="GO:0005737">
    <property type="term" value="C:cytoplasm"/>
    <property type="evidence" value="ECO:0007669"/>
    <property type="project" value="TreeGrafter"/>
</dbReference>
<feature type="region of interest" description="Disordered" evidence="3">
    <location>
        <begin position="793"/>
        <end position="826"/>
    </location>
</feature>
<sequence>MAPPLPVGEDRWVDYVAEHSRQANDLEKHVHVVELFKLAVDAEPSSLKIWRAYCDHFCLWQQGYEAIQYRISDSHELWDRWISLERGLLDRTRTAEGVRRITHLYSDRLQIPHVTRDQTAQDFSTFLSTYNKSAWEDTMQAVTAKSQEAKQLVEDREIFESKLRKAARDGADEEYKTLLKEYLDWEISQSKRSSKTMETTGDLCRGLYSRALTGVFAFDEYVWMEYIRFLSTSGTFAQSPYAMLDVIRRAVDHCPWSGALWSRYILSAEEARLPFHDIEQIKHKATSHPDLYKNGMTALLDMYAGWCGFLKRTAMDLNASDEAVDIADMGLQAAIEFVDQAKNRYGDEYRGDPAFRLERIYIQYLTEKKRSPDDARTHRHKLAEKSLYADSYDFWLNYYLWEMMVFASNGKDRSPTPSTAAVGLRVPSVATAVLGRAFKRKTLDWSESYMDVYLQHCNDYKLPSTVRDATDSVTELRKETARRRELEAAQAAELYAAQLQQQQAAHAAEEADQQSPSGSQAEARRRAGRRGRASGDRENTSVLVTNIPASVTQTKIRQYFKDYGHINSLQTVADKDGESQVVVIEFRSPEEAQSALLRDGKYFGEAQIGVEPGTDLTVFVTNYPPTAGPDYLRNLFKDCGDIISVRMPSLKGNVRRRFSYVTFRTREASTKATQKHGKLLDGEYKLTAMFSDPSRAKKRDGAVDEGRELHVTNLDTVVTEDELKEVFSKIGPVQRVSIPRNKGGKGYGTAYIELASKEQANKAVAELNSTKFRTSIMTVALSTPVIYKRAAAVSGERNSASPVPSRDHGGDETMEDANGDSSKSQAREEVAARSIALLDIPDTVNDARVKEIVGKIAGFTGLVLQPSHGGASVEFEDAASAGRAAMQLDGYLLDGRKLRTGSVDELRHAKGEMRTDKIVYGGGGAKKDFAKASAGSRKPSFAPSTVRRPVLGKGGAKRGLGFVASKGAAPIKANGAAVSAPPTEKGDAPPKPMKSNAEFKAMFLGGGSISSTTNGKEDEDAKKKE</sequence>
<feature type="compositionally biased region" description="Basic and acidic residues" evidence="3">
    <location>
        <begin position="1015"/>
        <end position="1025"/>
    </location>
</feature>
<dbReference type="OrthoDB" id="360390at2759"/>
<dbReference type="GO" id="GO:0061574">
    <property type="term" value="C:ASAP complex"/>
    <property type="evidence" value="ECO:0007669"/>
    <property type="project" value="TreeGrafter"/>
</dbReference>
<feature type="region of interest" description="Disordered" evidence="3">
    <location>
        <begin position="971"/>
        <end position="1025"/>
    </location>
</feature>
<gene>
    <name evidence="5" type="ORF">VDBG_07053</name>
</gene>
<dbReference type="GO" id="GO:0003723">
    <property type="term" value="F:RNA binding"/>
    <property type="evidence" value="ECO:0007669"/>
    <property type="project" value="UniProtKB-UniRule"/>
</dbReference>
<dbReference type="InterPro" id="IPR000504">
    <property type="entry name" value="RRM_dom"/>
</dbReference>
<dbReference type="PANTHER" id="PTHR15481">
    <property type="entry name" value="RIBONUCLEIC ACID BINDING PROTEIN S1"/>
    <property type="match status" value="1"/>
</dbReference>
<keyword evidence="1 2" id="KW-0694">RNA-binding</keyword>
<dbReference type="Pfam" id="PF00076">
    <property type="entry name" value="RRM_1"/>
    <property type="match status" value="3"/>
</dbReference>
<dbReference type="Pfam" id="PF16842">
    <property type="entry name" value="RRM_occluded"/>
    <property type="match status" value="1"/>
</dbReference>
<dbReference type="Gene3D" id="1.25.40.10">
    <property type="entry name" value="Tetratricopeptide repeat domain"/>
    <property type="match status" value="2"/>
</dbReference>
<dbReference type="CDD" id="cd00590">
    <property type="entry name" value="RRM_SF"/>
    <property type="match status" value="1"/>
</dbReference>
<dbReference type="InterPro" id="IPR035979">
    <property type="entry name" value="RBD_domain_sf"/>
</dbReference>
<dbReference type="Gene3D" id="3.30.70.330">
    <property type="match status" value="4"/>
</dbReference>
<evidence type="ECO:0000256" key="3">
    <source>
        <dbReference type="SAM" id="MobiDB-lite"/>
    </source>
</evidence>
<dbReference type="SUPFAM" id="SSF54928">
    <property type="entry name" value="RNA-binding domain, RBD"/>
    <property type="match status" value="3"/>
</dbReference>
<dbReference type="GO" id="GO:0000398">
    <property type="term" value="P:mRNA splicing, via spliceosome"/>
    <property type="evidence" value="ECO:0007669"/>
    <property type="project" value="TreeGrafter"/>
</dbReference>
<dbReference type="Proteomes" id="UP000008698">
    <property type="component" value="Unassembled WGS sequence"/>
</dbReference>
<reference evidence="6" key="1">
    <citation type="journal article" date="2011" name="PLoS Pathog.">
        <title>Comparative genomics yields insights into niche adaptation of plant vascular wilt pathogens.</title>
        <authorList>
            <person name="Klosterman S.J."/>
            <person name="Subbarao K.V."/>
            <person name="Kang S."/>
            <person name="Veronese P."/>
            <person name="Gold S.E."/>
            <person name="Thomma B.P.H.J."/>
            <person name="Chen Z."/>
            <person name="Henrissat B."/>
            <person name="Lee Y.-H."/>
            <person name="Park J."/>
            <person name="Garcia-Pedrajas M.D."/>
            <person name="Barbara D.J."/>
            <person name="Anchieta A."/>
            <person name="de Jonge R."/>
            <person name="Santhanam P."/>
            <person name="Maruthachalam K."/>
            <person name="Atallah Z."/>
            <person name="Amyotte S.G."/>
            <person name="Paz Z."/>
            <person name="Inderbitzin P."/>
            <person name="Hayes R.J."/>
            <person name="Heiman D.I."/>
            <person name="Young S."/>
            <person name="Zeng Q."/>
            <person name="Engels R."/>
            <person name="Galagan J."/>
            <person name="Cuomo C.A."/>
            <person name="Dobinson K.F."/>
            <person name="Ma L.-J."/>
        </authorList>
    </citation>
    <scope>NUCLEOTIDE SEQUENCE [LARGE SCALE GENOMIC DNA]</scope>
    <source>
        <strain evidence="6">VaMs.102 / ATCC MYA-4576 / FGSC 10136</strain>
    </source>
</reference>
<dbReference type="GeneID" id="9527477"/>
<evidence type="ECO:0000313" key="5">
    <source>
        <dbReference type="EMBL" id="EEY20943.1"/>
    </source>
</evidence>
<dbReference type="HOGENOM" id="CLU_003925_2_0_1"/>
<feature type="domain" description="RRM" evidence="4">
    <location>
        <begin position="707"/>
        <end position="784"/>
    </location>
</feature>
<dbReference type="OMA" id="LWARYIL"/>